<protein>
    <submittedName>
        <fullName evidence="2">Uncharacterized protein</fullName>
    </submittedName>
</protein>
<proteinExistence type="predicted"/>
<evidence type="ECO:0000256" key="1">
    <source>
        <dbReference type="SAM" id="MobiDB-lite"/>
    </source>
</evidence>
<name>A0A1Y1ZD30_9PLEO</name>
<evidence type="ECO:0000313" key="2">
    <source>
        <dbReference type="EMBL" id="ORY08074.1"/>
    </source>
</evidence>
<dbReference type="InterPro" id="IPR038883">
    <property type="entry name" value="AN11006-like"/>
</dbReference>
<gene>
    <name evidence="2" type="ORF">BCR34DRAFT_15100</name>
</gene>
<dbReference type="PANTHER" id="PTHR42085:SF2">
    <property type="entry name" value="F-BOX DOMAIN-CONTAINING PROTEIN"/>
    <property type="match status" value="1"/>
</dbReference>
<dbReference type="AlphaFoldDB" id="A0A1Y1ZD30"/>
<evidence type="ECO:0000313" key="3">
    <source>
        <dbReference type="Proteomes" id="UP000193144"/>
    </source>
</evidence>
<dbReference type="OrthoDB" id="5372935at2759"/>
<reference evidence="2 3" key="1">
    <citation type="submission" date="2016-07" db="EMBL/GenBank/DDBJ databases">
        <title>Pervasive Adenine N6-methylation of Active Genes in Fungi.</title>
        <authorList>
            <consortium name="DOE Joint Genome Institute"/>
            <person name="Mondo S.J."/>
            <person name="Dannebaum R.O."/>
            <person name="Kuo R.C."/>
            <person name="Labutti K."/>
            <person name="Haridas S."/>
            <person name="Kuo A."/>
            <person name="Salamov A."/>
            <person name="Ahrendt S.R."/>
            <person name="Lipzen A."/>
            <person name="Sullivan W."/>
            <person name="Andreopoulos W.B."/>
            <person name="Clum A."/>
            <person name="Lindquist E."/>
            <person name="Daum C."/>
            <person name="Ramamoorthy G.K."/>
            <person name="Gryganskyi A."/>
            <person name="Culley D."/>
            <person name="Magnuson J.K."/>
            <person name="James T.Y."/>
            <person name="O'Malley M.A."/>
            <person name="Stajich J.E."/>
            <person name="Spatafora J.W."/>
            <person name="Visel A."/>
            <person name="Grigoriev I.V."/>
        </authorList>
    </citation>
    <scope>NUCLEOTIDE SEQUENCE [LARGE SCALE GENOMIC DNA]</scope>
    <source>
        <strain evidence="2 3">CBS 115471</strain>
    </source>
</reference>
<feature type="region of interest" description="Disordered" evidence="1">
    <location>
        <begin position="65"/>
        <end position="91"/>
    </location>
</feature>
<dbReference type="Proteomes" id="UP000193144">
    <property type="component" value="Unassembled WGS sequence"/>
</dbReference>
<organism evidence="2 3">
    <name type="scientific">Clohesyomyces aquaticus</name>
    <dbReference type="NCBI Taxonomy" id="1231657"/>
    <lineage>
        <taxon>Eukaryota</taxon>
        <taxon>Fungi</taxon>
        <taxon>Dikarya</taxon>
        <taxon>Ascomycota</taxon>
        <taxon>Pezizomycotina</taxon>
        <taxon>Dothideomycetes</taxon>
        <taxon>Pleosporomycetidae</taxon>
        <taxon>Pleosporales</taxon>
        <taxon>Lindgomycetaceae</taxon>
        <taxon>Clohesyomyces</taxon>
    </lineage>
</organism>
<dbReference type="PANTHER" id="PTHR42085">
    <property type="entry name" value="F-BOX DOMAIN-CONTAINING PROTEIN"/>
    <property type="match status" value="1"/>
</dbReference>
<dbReference type="EMBL" id="MCFA01000104">
    <property type="protein sequence ID" value="ORY08074.1"/>
    <property type="molecule type" value="Genomic_DNA"/>
</dbReference>
<sequence>MARRTKSKPSRSSQSSAAAITALSSLSQLTIGTSAIANANTEQTTAIPTRLSSPTTVITNTTTTALATSTSQSTPTATATPAPATPAPATTSALTTKPFPFLSLPYDLRHQIYTTLLILPSTIDLDPLNPHFIYPLTRLFLVSRLIHSESTSLFYSLNTFRLFPTHGRFFHTKRPLLTRVPPTLLTHLTRIELRLGPGWHKPPPAWSIQSPALHSALQYAQNIKKVRVFVQCDPASDETFAGFRVGPEFYTEFCLGILRGLVEILMGLEEVEFDAWVSVPKSSPLLAALVREGGWDEEAIARAEIGMGI</sequence>
<keyword evidence="3" id="KW-1185">Reference proteome</keyword>
<comment type="caution">
    <text evidence="2">The sequence shown here is derived from an EMBL/GenBank/DDBJ whole genome shotgun (WGS) entry which is preliminary data.</text>
</comment>
<accession>A0A1Y1ZD30</accession>